<dbReference type="PROSITE" id="PS00716">
    <property type="entry name" value="SIGMA70_2"/>
    <property type="match status" value="1"/>
</dbReference>
<dbReference type="InterPro" id="IPR007624">
    <property type="entry name" value="RNA_pol_sigma70_r3"/>
</dbReference>
<dbReference type="InterPro" id="IPR013325">
    <property type="entry name" value="RNA_pol_sigma_r2"/>
</dbReference>
<dbReference type="InterPro" id="IPR007630">
    <property type="entry name" value="RNA_pol_sigma70_r4"/>
</dbReference>
<feature type="compositionally biased region" description="Low complexity" evidence="7">
    <location>
        <begin position="70"/>
        <end position="82"/>
    </location>
</feature>
<gene>
    <name evidence="10" type="ORF">C7B43_14960</name>
</gene>
<comment type="caution">
    <text evidence="10">The sequence shown here is derived from an EMBL/GenBank/DDBJ whole genome shotgun (WGS) entry which is preliminary data.</text>
</comment>
<evidence type="ECO:0000256" key="2">
    <source>
        <dbReference type="ARBA" id="ARBA00023015"/>
    </source>
</evidence>
<keyword evidence="3 6" id="KW-0731">Sigma factor</keyword>
<dbReference type="InterPro" id="IPR036388">
    <property type="entry name" value="WH-like_DNA-bd_sf"/>
</dbReference>
<feature type="region of interest" description="Disordered" evidence="7">
    <location>
        <begin position="52"/>
        <end position="82"/>
    </location>
</feature>
<evidence type="ECO:0000256" key="3">
    <source>
        <dbReference type="ARBA" id="ARBA00023082"/>
    </source>
</evidence>
<dbReference type="FunFam" id="1.10.601.10:FF:000001">
    <property type="entry name" value="RNA polymerase sigma factor SigA"/>
    <property type="match status" value="1"/>
</dbReference>
<dbReference type="SUPFAM" id="SSF88946">
    <property type="entry name" value="Sigma2 domain of RNA polymerase sigma factors"/>
    <property type="match status" value="1"/>
</dbReference>
<keyword evidence="2 6" id="KW-0805">Transcription regulation</keyword>
<dbReference type="InterPro" id="IPR000943">
    <property type="entry name" value="RNA_pol_sigma70"/>
</dbReference>
<evidence type="ECO:0000256" key="4">
    <source>
        <dbReference type="ARBA" id="ARBA00023125"/>
    </source>
</evidence>
<dbReference type="AlphaFoldDB" id="A0A2T2WV41"/>
<evidence type="ECO:0000313" key="10">
    <source>
        <dbReference type="EMBL" id="PSR26109.1"/>
    </source>
</evidence>
<comment type="function">
    <text evidence="6">Sigma factors are initiation factors that promote the attachment of RNA polymerase to specific initiation sites and are then released.</text>
</comment>
<dbReference type="Pfam" id="PF04545">
    <property type="entry name" value="Sigma70_r4"/>
    <property type="match status" value="1"/>
</dbReference>
<proteinExistence type="inferred from homology"/>
<dbReference type="PROSITE" id="PS00715">
    <property type="entry name" value="SIGMA70_1"/>
    <property type="match status" value="1"/>
</dbReference>
<comment type="similarity">
    <text evidence="1 6">Belongs to the sigma-70 factor family.</text>
</comment>
<dbReference type="PRINTS" id="PR00046">
    <property type="entry name" value="SIGMA70FCT"/>
</dbReference>
<dbReference type="GO" id="GO:0006352">
    <property type="term" value="P:DNA-templated transcription initiation"/>
    <property type="evidence" value="ECO:0007669"/>
    <property type="project" value="InterPro"/>
</dbReference>
<sequence>MPVSSRVLCIRSFTPDFFESKRLMSQSVGGIWEVLCPCGMVTSTLNLLRGGKNEMSRHNRSRSPSLAAMSEESAGSVSPSSAAVTEDADALQQYFRDMAQFPLLDHATMVALAKLWEQGDHGAKNTLVEGNLRLVVSIAKRYVNRGVPLLDLIQEGNAGLMRAVEKFDYRSGYRFSTYATWWIRQAVARAVADHGRTIRLPVHMHEKVSRLHRVVYTLQQQHDTATPAMVAESLNVSVDEVIHMMQYDQPALSLDMPMQEEQDTLLADFVADPQAVPPEDYATDQWLHSRLDSAFKHLSSQQKRVLHLRFGWDDDGHARTLEETGQILGLSRERIRQIEQAALCKLRNTPDMDALREH</sequence>
<dbReference type="CDD" id="cd06171">
    <property type="entry name" value="Sigma70_r4"/>
    <property type="match status" value="1"/>
</dbReference>
<name>A0A2T2WV41_9FIRM</name>
<evidence type="ECO:0000256" key="5">
    <source>
        <dbReference type="ARBA" id="ARBA00023163"/>
    </source>
</evidence>
<dbReference type="InterPro" id="IPR009042">
    <property type="entry name" value="RNA_pol_sigma70_r1_2"/>
</dbReference>
<dbReference type="PANTHER" id="PTHR30603">
    <property type="entry name" value="RNA POLYMERASE SIGMA FACTOR RPO"/>
    <property type="match status" value="1"/>
</dbReference>
<dbReference type="InterPro" id="IPR007627">
    <property type="entry name" value="RNA_pol_sigma70_r2"/>
</dbReference>
<dbReference type="InterPro" id="IPR013324">
    <property type="entry name" value="RNA_pol_sigma_r3/r4-like"/>
</dbReference>
<protein>
    <recommendedName>
        <fullName evidence="6">RNA polymerase sigma factor</fullName>
    </recommendedName>
</protein>
<dbReference type="Proteomes" id="UP000242699">
    <property type="component" value="Unassembled WGS sequence"/>
</dbReference>
<evidence type="ECO:0000259" key="9">
    <source>
        <dbReference type="PROSITE" id="PS00716"/>
    </source>
</evidence>
<dbReference type="Pfam" id="PF04539">
    <property type="entry name" value="Sigma70_r3"/>
    <property type="match status" value="1"/>
</dbReference>
<dbReference type="GO" id="GO:0016987">
    <property type="term" value="F:sigma factor activity"/>
    <property type="evidence" value="ECO:0007669"/>
    <property type="project" value="UniProtKB-KW"/>
</dbReference>
<dbReference type="GO" id="GO:0003677">
    <property type="term" value="F:DNA binding"/>
    <property type="evidence" value="ECO:0007669"/>
    <property type="project" value="UniProtKB-KW"/>
</dbReference>
<feature type="domain" description="RNA polymerase sigma-70" evidence="9">
    <location>
        <begin position="320"/>
        <end position="346"/>
    </location>
</feature>
<evidence type="ECO:0000259" key="8">
    <source>
        <dbReference type="PROSITE" id="PS00715"/>
    </source>
</evidence>
<dbReference type="Pfam" id="PF04542">
    <property type="entry name" value="Sigma70_r2"/>
    <property type="match status" value="1"/>
</dbReference>
<dbReference type="NCBIfam" id="TIGR02937">
    <property type="entry name" value="sigma70-ECF"/>
    <property type="match status" value="1"/>
</dbReference>
<dbReference type="Pfam" id="PF00140">
    <property type="entry name" value="Sigma70_r1_2"/>
    <property type="match status" value="1"/>
</dbReference>
<keyword evidence="4 6" id="KW-0238">DNA-binding</keyword>
<dbReference type="Gene3D" id="1.10.10.10">
    <property type="entry name" value="Winged helix-like DNA-binding domain superfamily/Winged helix DNA-binding domain"/>
    <property type="match status" value="2"/>
</dbReference>
<evidence type="ECO:0000313" key="11">
    <source>
        <dbReference type="Proteomes" id="UP000242699"/>
    </source>
</evidence>
<keyword evidence="5 6" id="KW-0804">Transcription</keyword>
<dbReference type="Gene3D" id="1.10.601.10">
    <property type="entry name" value="RNA Polymerase Primary Sigma Factor"/>
    <property type="match status" value="1"/>
</dbReference>
<dbReference type="InterPro" id="IPR050239">
    <property type="entry name" value="Sigma-70_RNA_pol_init_factors"/>
</dbReference>
<organism evidence="10 11">
    <name type="scientific">Sulfobacillus benefaciens</name>
    <dbReference type="NCBI Taxonomy" id="453960"/>
    <lineage>
        <taxon>Bacteria</taxon>
        <taxon>Bacillati</taxon>
        <taxon>Bacillota</taxon>
        <taxon>Clostridia</taxon>
        <taxon>Eubacteriales</taxon>
        <taxon>Clostridiales Family XVII. Incertae Sedis</taxon>
        <taxon>Sulfobacillus</taxon>
    </lineage>
</organism>
<dbReference type="PANTHER" id="PTHR30603:SF60">
    <property type="entry name" value="RNA POLYMERASE SIGMA FACTOR RPOD"/>
    <property type="match status" value="1"/>
</dbReference>
<dbReference type="InterPro" id="IPR014284">
    <property type="entry name" value="RNA_pol_sigma-70_dom"/>
</dbReference>
<evidence type="ECO:0000256" key="7">
    <source>
        <dbReference type="SAM" id="MobiDB-lite"/>
    </source>
</evidence>
<feature type="domain" description="RNA polymerase sigma-70" evidence="8">
    <location>
        <begin position="151"/>
        <end position="164"/>
    </location>
</feature>
<dbReference type="EMBL" id="PXYT01000042">
    <property type="protein sequence ID" value="PSR26109.1"/>
    <property type="molecule type" value="Genomic_DNA"/>
</dbReference>
<accession>A0A2T2WV41</accession>
<evidence type="ECO:0000256" key="6">
    <source>
        <dbReference type="RuleBase" id="RU362124"/>
    </source>
</evidence>
<reference evidence="10 11" key="1">
    <citation type="journal article" date="2014" name="BMC Genomics">
        <title>Comparison of environmental and isolate Sulfobacillus genomes reveals diverse carbon, sulfur, nitrogen, and hydrogen metabolisms.</title>
        <authorList>
            <person name="Justice N.B."/>
            <person name="Norman A."/>
            <person name="Brown C.T."/>
            <person name="Singh A."/>
            <person name="Thomas B.C."/>
            <person name="Banfield J.F."/>
        </authorList>
    </citation>
    <scope>NUCLEOTIDE SEQUENCE [LARGE SCALE GENOMIC DNA]</scope>
    <source>
        <strain evidence="10">AMDSBA1</strain>
    </source>
</reference>
<dbReference type="SUPFAM" id="SSF88659">
    <property type="entry name" value="Sigma3 and sigma4 domains of RNA polymerase sigma factors"/>
    <property type="match status" value="2"/>
</dbReference>
<evidence type="ECO:0000256" key="1">
    <source>
        <dbReference type="ARBA" id="ARBA00007788"/>
    </source>
</evidence>